<evidence type="ECO:0000256" key="8">
    <source>
        <dbReference type="HAMAP-Rule" id="MF_01161"/>
    </source>
</evidence>
<keyword evidence="6 8" id="KW-0067">ATP-binding</keyword>
<dbReference type="Gene3D" id="1.20.59.20">
    <property type="match status" value="1"/>
</dbReference>
<dbReference type="CDD" id="cd01992">
    <property type="entry name" value="TilS_N"/>
    <property type="match status" value="1"/>
</dbReference>
<proteinExistence type="inferred from homology"/>
<keyword evidence="4 8" id="KW-0819">tRNA processing</keyword>
<reference evidence="10" key="2">
    <citation type="journal article" date="2021" name="PeerJ">
        <title>Extensive microbial diversity within the chicken gut microbiome revealed by metagenomics and culture.</title>
        <authorList>
            <person name="Gilroy R."/>
            <person name="Ravi A."/>
            <person name="Getino M."/>
            <person name="Pursley I."/>
            <person name="Horton D.L."/>
            <person name="Alikhan N.F."/>
            <person name="Baker D."/>
            <person name="Gharbi K."/>
            <person name="Hall N."/>
            <person name="Watson M."/>
            <person name="Adriaenssens E.M."/>
            <person name="Foster-Nyarko E."/>
            <person name="Jarju S."/>
            <person name="Secka A."/>
            <person name="Antonio M."/>
            <person name="Oren A."/>
            <person name="Chaudhuri R.R."/>
            <person name="La Ragione R."/>
            <person name="Hildebrand F."/>
            <person name="Pallen M.J."/>
        </authorList>
    </citation>
    <scope>NUCLEOTIDE SEQUENCE</scope>
    <source>
        <strain evidence="10">ChiBcec15-4380</strain>
    </source>
</reference>
<comment type="domain">
    <text evidence="8">The N-terminal region contains the highly conserved SGGXDS motif, predicted to be a P-loop motif involved in ATP binding.</text>
</comment>
<evidence type="ECO:0000313" key="11">
    <source>
        <dbReference type="Proteomes" id="UP000824239"/>
    </source>
</evidence>
<dbReference type="PANTHER" id="PTHR43033:SF1">
    <property type="entry name" value="TRNA(ILE)-LYSIDINE SYNTHASE-RELATED"/>
    <property type="match status" value="1"/>
</dbReference>
<dbReference type="AlphaFoldDB" id="A0A9D1DHX5"/>
<dbReference type="GO" id="GO:0005524">
    <property type="term" value="F:ATP binding"/>
    <property type="evidence" value="ECO:0007669"/>
    <property type="project" value="UniProtKB-UniRule"/>
</dbReference>
<evidence type="ECO:0000259" key="9">
    <source>
        <dbReference type="SMART" id="SM00977"/>
    </source>
</evidence>
<dbReference type="InterPro" id="IPR012094">
    <property type="entry name" value="tRNA_Ile_lys_synt"/>
</dbReference>
<comment type="catalytic activity">
    <reaction evidence="7 8">
        <text>cytidine(34) in tRNA(Ile2) + L-lysine + ATP = lysidine(34) in tRNA(Ile2) + AMP + diphosphate + H(+)</text>
        <dbReference type="Rhea" id="RHEA:43744"/>
        <dbReference type="Rhea" id="RHEA-COMP:10625"/>
        <dbReference type="Rhea" id="RHEA-COMP:10670"/>
        <dbReference type="ChEBI" id="CHEBI:15378"/>
        <dbReference type="ChEBI" id="CHEBI:30616"/>
        <dbReference type="ChEBI" id="CHEBI:32551"/>
        <dbReference type="ChEBI" id="CHEBI:33019"/>
        <dbReference type="ChEBI" id="CHEBI:82748"/>
        <dbReference type="ChEBI" id="CHEBI:83665"/>
        <dbReference type="ChEBI" id="CHEBI:456215"/>
        <dbReference type="EC" id="6.3.4.19"/>
    </reaction>
</comment>
<dbReference type="SUPFAM" id="SSF82829">
    <property type="entry name" value="MesJ substrate recognition domain-like"/>
    <property type="match status" value="1"/>
</dbReference>
<dbReference type="InterPro" id="IPR014729">
    <property type="entry name" value="Rossmann-like_a/b/a_fold"/>
</dbReference>
<organism evidence="10 11">
    <name type="scientific">Candidatus Avoscillospira avicola</name>
    <dbReference type="NCBI Taxonomy" id="2840706"/>
    <lineage>
        <taxon>Bacteria</taxon>
        <taxon>Bacillati</taxon>
        <taxon>Bacillota</taxon>
        <taxon>Clostridia</taxon>
        <taxon>Eubacteriales</taxon>
        <taxon>Oscillospiraceae</taxon>
        <taxon>Oscillospiraceae incertae sedis</taxon>
        <taxon>Candidatus Avoscillospira</taxon>
    </lineage>
</organism>
<gene>
    <name evidence="8 10" type="primary">tilS</name>
    <name evidence="10" type="ORF">IAA53_06475</name>
</gene>
<accession>A0A9D1DHX5</accession>
<evidence type="ECO:0000256" key="6">
    <source>
        <dbReference type="ARBA" id="ARBA00022840"/>
    </source>
</evidence>
<dbReference type="SMART" id="SM00977">
    <property type="entry name" value="TilS_C"/>
    <property type="match status" value="1"/>
</dbReference>
<name>A0A9D1DHX5_9FIRM</name>
<dbReference type="Proteomes" id="UP000824239">
    <property type="component" value="Unassembled WGS sequence"/>
</dbReference>
<dbReference type="Pfam" id="PF09179">
    <property type="entry name" value="TilS"/>
    <property type="match status" value="1"/>
</dbReference>
<comment type="subcellular location">
    <subcellularLocation>
        <location evidence="1 8">Cytoplasm</location>
    </subcellularLocation>
</comment>
<comment type="function">
    <text evidence="8">Ligates lysine onto the cytidine present at position 34 of the AUA codon-specific tRNA(Ile) that contains the anticodon CAU, in an ATP-dependent manner. Cytidine is converted to lysidine, thus changing the amino acid specificity of the tRNA from methionine to isoleucine.</text>
</comment>
<dbReference type="GO" id="GO:0005737">
    <property type="term" value="C:cytoplasm"/>
    <property type="evidence" value="ECO:0007669"/>
    <property type="project" value="UniProtKB-SubCell"/>
</dbReference>
<evidence type="ECO:0000256" key="7">
    <source>
        <dbReference type="ARBA" id="ARBA00048539"/>
    </source>
</evidence>
<keyword evidence="2 8" id="KW-0963">Cytoplasm</keyword>
<protein>
    <recommendedName>
        <fullName evidence="8">tRNA(Ile)-lysidine synthase</fullName>
        <ecNumber evidence="8">6.3.4.19</ecNumber>
    </recommendedName>
    <alternativeName>
        <fullName evidence="8">tRNA(Ile)-2-lysyl-cytidine synthase</fullName>
    </alternativeName>
    <alternativeName>
        <fullName evidence="8">tRNA(Ile)-lysidine synthetase</fullName>
    </alternativeName>
</protein>
<dbReference type="GO" id="GO:0006400">
    <property type="term" value="P:tRNA modification"/>
    <property type="evidence" value="ECO:0007669"/>
    <property type="project" value="UniProtKB-UniRule"/>
</dbReference>
<dbReference type="InterPro" id="IPR011063">
    <property type="entry name" value="TilS/TtcA_N"/>
</dbReference>
<dbReference type="InterPro" id="IPR015262">
    <property type="entry name" value="tRNA_Ile_lys_synt_subst-bd"/>
</dbReference>
<dbReference type="PANTHER" id="PTHR43033">
    <property type="entry name" value="TRNA(ILE)-LYSIDINE SYNTHASE-RELATED"/>
    <property type="match status" value="1"/>
</dbReference>
<dbReference type="EC" id="6.3.4.19" evidence="8"/>
<feature type="binding site" evidence="8">
    <location>
        <begin position="23"/>
        <end position="28"/>
    </location>
    <ligand>
        <name>ATP</name>
        <dbReference type="ChEBI" id="CHEBI:30616"/>
    </ligand>
</feature>
<sequence length="447" mass="48453">MRDKVSAALAALPRDAAIVCAVSGGADSVALLHCLAALAPAMGFSLSAAHFNHCLRGAESDGDEAFVQALCAQWSIPLALGRGDVKARAVETGESIEEAARVLRHQFLRAQPGLIATAHNADDQVETVLLNLLRGTGLKGLGAMAPQEGRYLRPLLQVTRAEILAYLETYGLTWREDSTNGRDDALRNRLRHHVVPLLRQENPSLAATVARSTALLRQDEAYLAGETQALLRRAARDGGWDAAILFAAPPALRSRAIRQILSIQKPAAAHVEAVEALLRDCRGSQSVSLPGGVTARREYGLLRLERTPSPAAFAPVSLSPGQQLFLPEAGLRVRLDGPVILEKKVDFLSTFAIKCDMMEEILHLTVRPRMTGDRLRGPGGGKSLKRWMIDRKIPAARRDLLPVAADSRGVVAVYQVGCDWARRAAPGEPAWLLRFWREGSESDDEPV</sequence>
<evidence type="ECO:0000256" key="1">
    <source>
        <dbReference type="ARBA" id="ARBA00004496"/>
    </source>
</evidence>
<dbReference type="NCBIfam" id="TIGR02433">
    <property type="entry name" value="lysidine_TilS_C"/>
    <property type="match status" value="1"/>
</dbReference>
<reference evidence="10" key="1">
    <citation type="submission" date="2020-10" db="EMBL/GenBank/DDBJ databases">
        <authorList>
            <person name="Gilroy R."/>
        </authorList>
    </citation>
    <scope>NUCLEOTIDE SEQUENCE</scope>
    <source>
        <strain evidence="10">ChiBcec15-4380</strain>
    </source>
</reference>
<dbReference type="Pfam" id="PF01171">
    <property type="entry name" value="ATP_bind_3"/>
    <property type="match status" value="1"/>
</dbReference>
<evidence type="ECO:0000256" key="5">
    <source>
        <dbReference type="ARBA" id="ARBA00022741"/>
    </source>
</evidence>
<dbReference type="InterPro" id="IPR012795">
    <property type="entry name" value="tRNA_Ile_lys_synt_N"/>
</dbReference>
<dbReference type="SUPFAM" id="SSF56037">
    <property type="entry name" value="PheT/TilS domain"/>
    <property type="match status" value="1"/>
</dbReference>
<evidence type="ECO:0000256" key="2">
    <source>
        <dbReference type="ARBA" id="ARBA00022490"/>
    </source>
</evidence>
<dbReference type="SUPFAM" id="SSF52402">
    <property type="entry name" value="Adenine nucleotide alpha hydrolases-like"/>
    <property type="match status" value="1"/>
</dbReference>
<dbReference type="InterPro" id="IPR012796">
    <property type="entry name" value="Lysidine-tRNA-synth_C"/>
</dbReference>
<dbReference type="EMBL" id="DVHE01000051">
    <property type="protein sequence ID" value="HIR50914.1"/>
    <property type="molecule type" value="Genomic_DNA"/>
</dbReference>
<dbReference type="NCBIfam" id="TIGR02432">
    <property type="entry name" value="lysidine_TilS_N"/>
    <property type="match status" value="1"/>
</dbReference>
<keyword evidence="3 8" id="KW-0436">Ligase</keyword>
<evidence type="ECO:0000256" key="3">
    <source>
        <dbReference type="ARBA" id="ARBA00022598"/>
    </source>
</evidence>
<feature type="domain" description="Lysidine-tRNA(Ile) synthetase C-terminal" evidence="9">
    <location>
        <begin position="364"/>
        <end position="435"/>
    </location>
</feature>
<dbReference type="Pfam" id="PF11734">
    <property type="entry name" value="TilS_C"/>
    <property type="match status" value="1"/>
</dbReference>
<evidence type="ECO:0000256" key="4">
    <source>
        <dbReference type="ARBA" id="ARBA00022694"/>
    </source>
</evidence>
<dbReference type="Gene3D" id="3.40.50.620">
    <property type="entry name" value="HUPs"/>
    <property type="match status" value="1"/>
</dbReference>
<dbReference type="GO" id="GO:0032267">
    <property type="term" value="F:tRNA(Ile)-lysidine synthase activity"/>
    <property type="evidence" value="ECO:0007669"/>
    <property type="project" value="UniProtKB-EC"/>
</dbReference>
<comment type="caution">
    <text evidence="10">The sequence shown here is derived from an EMBL/GenBank/DDBJ whole genome shotgun (WGS) entry which is preliminary data.</text>
</comment>
<comment type="similarity">
    <text evidence="8">Belongs to the tRNA(Ile)-lysidine synthase family.</text>
</comment>
<evidence type="ECO:0000313" key="10">
    <source>
        <dbReference type="EMBL" id="HIR50914.1"/>
    </source>
</evidence>
<dbReference type="HAMAP" id="MF_01161">
    <property type="entry name" value="tRNA_Ile_lys_synt"/>
    <property type="match status" value="1"/>
</dbReference>
<keyword evidence="5 8" id="KW-0547">Nucleotide-binding</keyword>